<dbReference type="Proteomes" id="UP000562045">
    <property type="component" value="Unassembled WGS sequence"/>
</dbReference>
<reference evidence="3 4" key="1">
    <citation type="submission" date="2020-07" db="EMBL/GenBank/DDBJ databases">
        <title>Sequencing the genomes of 1000 actinobacteria strains.</title>
        <authorList>
            <person name="Klenk H.-P."/>
        </authorList>
    </citation>
    <scope>NUCLEOTIDE SEQUENCE [LARGE SCALE GENOMIC DNA]</scope>
    <source>
        <strain evidence="3 4">DSM 15131</strain>
    </source>
</reference>
<feature type="domain" description="GerMN" evidence="2">
    <location>
        <begin position="202"/>
        <end position="292"/>
    </location>
</feature>
<dbReference type="InterPro" id="IPR059026">
    <property type="entry name" value="LpqB_N"/>
</dbReference>
<organism evidence="3 4">
    <name type="scientific">Nocardioides aromaticivorans</name>
    <dbReference type="NCBI Taxonomy" id="200618"/>
    <lineage>
        <taxon>Bacteria</taxon>
        <taxon>Bacillati</taxon>
        <taxon>Actinomycetota</taxon>
        <taxon>Actinomycetes</taxon>
        <taxon>Propionibacteriales</taxon>
        <taxon>Nocardioidaceae</taxon>
        <taxon>Nocardioides</taxon>
    </lineage>
</organism>
<evidence type="ECO:0000313" key="3">
    <source>
        <dbReference type="EMBL" id="NYI43577.1"/>
    </source>
</evidence>
<feature type="chain" id="PRO_5039123610" description="GerMN domain-containing protein" evidence="1">
    <location>
        <begin position="30"/>
        <end position="581"/>
    </location>
</feature>
<sequence>MRSVRRRALPVLGALALLLSGCVSLPTQGPVVDSDVIDAEDTHQASDIDARPPAEGASRSEVVSGFLDAMTAWPVQINVAKKFLTDEAAAGWNPERETVVYSDLPLATREAGNTVRVRLGAADALDRAGAWRGALAGDDLDLSFRLTVEGGEFRIADPADALVVPASWFQQRYRQVSLYFFDPIAQILVPEPVFVPQGDQLATSLVAGLLAGPPPRARGVVRSFVPSGLSVGLSVPVDERGVAEINLVGDAPRLTAEESELMLAQLAWTLRQDPAIRALRVSVGGEDLQIPGGASQFAVDGGQAFDPAGDEATTLLFGLTRGRMVWGSSGNLVTATGPFGDQDADLDAISARPDAAVAAAVDSDGHRVRVGPVRARQGAAAVPRTILSGGTYARPSWDFAGRLWVLDRRRTGARVLLVEDDRVREVEVPGISDRDARALVVSRDGTRLVGVVRTAGGDEVVGVRVLLDGRGRVSRTKAPFLIREAEGTVIDDLAWTSPIRVGLLTTTAPGSLYEVDVVAADGATVGVDVLSTIVSGRLLGLAAAPSVGTPMFAVYADRYVDMVDQEEYTDGAPLTQLDYAG</sequence>
<gene>
    <name evidence="3" type="ORF">BJ993_000657</name>
</gene>
<accession>A0A7Z0CM68</accession>
<evidence type="ECO:0000259" key="2">
    <source>
        <dbReference type="SMART" id="SM00909"/>
    </source>
</evidence>
<dbReference type="PROSITE" id="PS51257">
    <property type="entry name" value="PROKAR_LIPOPROTEIN"/>
    <property type="match status" value="1"/>
</dbReference>
<dbReference type="InterPro" id="IPR019606">
    <property type="entry name" value="GerMN"/>
</dbReference>
<keyword evidence="1" id="KW-0732">Signal</keyword>
<evidence type="ECO:0000313" key="4">
    <source>
        <dbReference type="Proteomes" id="UP000562045"/>
    </source>
</evidence>
<dbReference type="InterPro" id="IPR018910">
    <property type="entry name" value="LpqB_C"/>
</dbReference>
<dbReference type="EMBL" id="JACBZM010000001">
    <property type="protein sequence ID" value="NYI43577.1"/>
    <property type="molecule type" value="Genomic_DNA"/>
</dbReference>
<dbReference type="AlphaFoldDB" id="A0A7Z0CM68"/>
<evidence type="ECO:0000256" key="1">
    <source>
        <dbReference type="SAM" id="SignalP"/>
    </source>
</evidence>
<comment type="caution">
    <text evidence="3">The sequence shown here is derived from an EMBL/GenBank/DDBJ whole genome shotgun (WGS) entry which is preliminary data.</text>
</comment>
<dbReference type="Pfam" id="PF25976">
    <property type="entry name" value="LpqB_N"/>
    <property type="match status" value="1"/>
</dbReference>
<dbReference type="Pfam" id="PF10647">
    <property type="entry name" value="Gmad1"/>
    <property type="match status" value="1"/>
</dbReference>
<name>A0A7Z0CM68_9ACTN</name>
<feature type="signal peptide" evidence="1">
    <location>
        <begin position="1"/>
        <end position="29"/>
    </location>
</feature>
<dbReference type="RefSeq" id="WP_179647720.1">
    <property type="nucleotide sequence ID" value="NZ_JACBZM010000001.1"/>
</dbReference>
<protein>
    <recommendedName>
        <fullName evidence="2">GerMN domain-containing protein</fullName>
    </recommendedName>
</protein>
<dbReference type="Pfam" id="PF10646">
    <property type="entry name" value="Germane"/>
    <property type="match status" value="1"/>
</dbReference>
<proteinExistence type="predicted"/>
<dbReference type="SMART" id="SM00909">
    <property type="entry name" value="Germane"/>
    <property type="match status" value="1"/>
</dbReference>